<feature type="domain" description="Activator of Hsp90 ATPase homologue 1/2-like C-terminal" evidence="2">
    <location>
        <begin position="25"/>
        <end position="140"/>
    </location>
</feature>
<accession>A0ABP5ANG5</accession>
<comment type="caution">
    <text evidence="3">The sequence shown here is derived from an EMBL/GenBank/DDBJ whole genome shotgun (WGS) entry which is preliminary data.</text>
</comment>
<evidence type="ECO:0000313" key="3">
    <source>
        <dbReference type="EMBL" id="GAA1917894.1"/>
    </source>
</evidence>
<dbReference type="SUPFAM" id="SSF55961">
    <property type="entry name" value="Bet v1-like"/>
    <property type="match status" value="1"/>
</dbReference>
<evidence type="ECO:0000256" key="1">
    <source>
        <dbReference type="ARBA" id="ARBA00006817"/>
    </source>
</evidence>
<dbReference type="InterPro" id="IPR013538">
    <property type="entry name" value="ASHA1/2-like_C"/>
</dbReference>
<name>A0ABP5ANG5_9ACTN</name>
<organism evidence="3 4">
    <name type="scientific">Nocardioides lentus</name>
    <dbReference type="NCBI Taxonomy" id="338077"/>
    <lineage>
        <taxon>Bacteria</taxon>
        <taxon>Bacillati</taxon>
        <taxon>Actinomycetota</taxon>
        <taxon>Actinomycetes</taxon>
        <taxon>Propionibacteriales</taxon>
        <taxon>Nocardioidaceae</taxon>
        <taxon>Nocardioides</taxon>
    </lineage>
</organism>
<dbReference type="Gene3D" id="3.30.530.20">
    <property type="match status" value="1"/>
</dbReference>
<dbReference type="EMBL" id="BAAAMY010000004">
    <property type="protein sequence ID" value="GAA1917894.1"/>
    <property type="molecule type" value="Genomic_DNA"/>
</dbReference>
<reference evidence="4" key="1">
    <citation type="journal article" date="2019" name="Int. J. Syst. Evol. Microbiol.">
        <title>The Global Catalogue of Microorganisms (GCM) 10K type strain sequencing project: providing services to taxonomists for standard genome sequencing and annotation.</title>
        <authorList>
            <consortium name="The Broad Institute Genomics Platform"/>
            <consortium name="The Broad Institute Genome Sequencing Center for Infectious Disease"/>
            <person name="Wu L."/>
            <person name="Ma J."/>
        </authorList>
    </citation>
    <scope>NUCLEOTIDE SEQUENCE [LARGE SCALE GENOMIC DNA]</scope>
    <source>
        <strain evidence="4">JCM 14046</strain>
    </source>
</reference>
<proteinExistence type="inferred from homology"/>
<keyword evidence="4" id="KW-1185">Reference proteome</keyword>
<comment type="similarity">
    <text evidence="1">Belongs to the AHA1 family.</text>
</comment>
<dbReference type="Proteomes" id="UP001501612">
    <property type="component" value="Unassembled WGS sequence"/>
</dbReference>
<dbReference type="InterPro" id="IPR023393">
    <property type="entry name" value="START-like_dom_sf"/>
</dbReference>
<protein>
    <recommendedName>
        <fullName evidence="2">Activator of Hsp90 ATPase homologue 1/2-like C-terminal domain-containing protein</fullName>
    </recommendedName>
</protein>
<dbReference type="Pfam" id="PF08327">
    <property type="entry name" value="AHSA1"/>
    <property type="match status" value="1"/>
</dbReference>
<evidence type="ECO:0000313" key="4">
    <source>
        <dbReference type="Proteomes" id="UP001501612"/>
    </source>
</evidence>
<sequence length="167" mass="18113">MSAAMTGWREADGGGGRLVLERRFRAPREDVWAAVTEPGRLERWIGTWSGDPADGQVAFRMTAEGEDVAAETMRIEECEPPSRLRLVSDGWVLELDLAETPTADGVVTTLRFAQVMPLPESAAEIGPGWEYYLDRLAAVLAGRDVAGVAWDDYPALGAPYAAAFADD</sequence>
<dbReference type="RefSeq" id="WP_344006511.1">
    <property type="nucleotide sequence ID" value="NZ_BAAAMY010000004.1"/>
</dbReference>
<gene>
    <name evidence="3" type="ORF">GCM10009737_19160</name>
</gene>
<evidence type="ECO:0000259" key="2">
    <source>
        <dbReference type="Pfam" id="PF08327"/>
    </source>
</evidence>